<dbReference type="Pfam" id="PF07727">
    <property type="entry name" value="RVT_2"/>
    <property type="match status" value="1"/>
</dbReference>
<dbReference type="EMBL" id="QJKJ01014642">
    <property type="protein sequence ID" value="RDX63925.1"/>
    <property type="molecule type" value="Genomic_DNA"/>
</dbReference>
<organism evidence="2 3">
    <name type="scientific">Mucuna pruriens</name>
    <name type="common">Velvet bean</name>
    <name type="synonym">Dolichos pruriens</name>
    <dbReference type="NCBI Taxonomy" id="157652"/>
    <lineage>
        <taxon>Eukaryota</taxon>
        <taxon>Viridiplantae</taxon>
        <taxon>Streptophyta</taxon>
        <taxon>Embryophyta</taxon>
        <taxon>Tracheophyta</taxon>
        <taxon>Spermatophyta</taxon>
        <taxon>Magnoliopsida</taxon>
        <taxon>eudicotyledons</taxon>
        <taxon>Gunneridae</taxon>
        <taxon>Pentapetalae</taxon>
        <taxon>rosids</taxon>
        <taxon>fabids</taxon>
        <taxon>Fabales</taxon>
        <taxon>Fabaceae</taxon>
        <taxon>Papilionoideae</taxon>
        <taxon>50 kb inversion clade</taxon>
        <taxon>NPAAA clade</taxon>
        <taxon>indigoferoid/millettioid clade</taxon>
        <taxon>Phaseoleae</taxon>
        <taxon>Mucuna</taxon>
    </lineage>
</organism>
<comment type="caution">
    <text evidence="2">The sequence shown here is derived from an EMBL/GenBank/DDBJ whole genome shotgun (WGS) entry which is preliminary data.</text>
</comment>
<dbReference type="InterPro" id="IPR043502">
    <property type="entry name" value="DNA/RNA_pol_sf"/>
</dbReference>
<dbReference type="OrthoDB" id="1429026at2759"/>
<protein>
    <recommendedName>
        <fullName evidence="1">Reverse transcriptase Ty1/copia-type domain-containing protein</fullName>
    </recommendedName>
</protein>
<feature type="non-terminal residue" evidence="2">
    <location>
        <position position="1"/>
    </location>
</feature>
<dbReference type="STRING" id="157652.A0A371ED16"/>
<dbReference type="SUPFAM" id="SSF56672">
    <property type="entry name" value="DNA/RNA polymerases"/>
    <property type="match status" value="1"/>
</dbReference>
<reference evidence="2" key="1">
    <citation type="submission" date="2018-05" db="EMBL/GenBank/DDBJ databases">
        <title>Draft genome of Mucuna pruriens seed.</title>
        <authorList>
            <person name="Nnadi N.E."/>
            <person name="Vos R."/>
            <person name="Hasami M.H."/>
            <person name="Devisetty U.K."/>
            <person name="Aguiy J.C."/>
        </authorList>
    </citation>
    <scope>NUCLEOTIDE SEQUENCE [LARGE SCALE GENOMIC DNA]</scope>
    <source>
        <strain evidence="2">JCA_2017</strain>
    </source>
</reference>
<evidence type="ECO:0000313" key="3">
    <source>
        <dbReference type="Proteomes" id="UP000257109"/>
    </source>
</evidence>
<evidence type="ECO:0000313" key="2">
    <source>
        <dbReference type="EMBL" id="RDX63925.1"/>
    </source>
</evidence>
<name>A0A371ED16_MUCPR</name>
<sequence length="145" mass="17001">MDQELKALEDNETWELTFLPKDKRVVRCKWVYKLKYKTTRKTKKYKVGLGAKGYTQIEEEDFNETFVPMVKMTIIRCLLSIAIAKGWELHQMDVSNAFLHEELDREVYMEVPQGSSNEAEYHVMAHATRDVQILKCLQELLLSIA</sequence>
<feature type="domain" description="Reverse transcriptase Ty1/copia-type" evidence="1">
    <location>
        <begin position="11"/>
        <end position="121"/>
    </location>
</feature>
<dbReference type="Proteomes" id="UP000257109">
    <property type="component" value="Unassembled WGS sequence"/>
</dbReference>
<dbReference type="InterPro" id="IPR013103">
    <property type="entry name" value="RVT_2"/>
</dbReference>
<accession>A0A371ED16</accession>
<keyword evidence="3" id="KW-1185">Reference proteome</keyword>
<gene>
    <name evidence="2" type="ORF">CR513_57579</name>
</gene>
<dbReference type="AlphaFoldDB" id="A0A371ED16"/>
<proteinExistence type="predicted"/>
<evidence type="ECO:0000259" key="1">
    <source>
        <dbReference type="Pfam" id="PF07727"/>
    </source>
</evidence>